<name>A0A2V2A615_PSYIM</name>
<keyword evidence="1" id="KW-0812">Transmembrane</keyword>
<feature type="transmembrane region" description="Helical" evidence="1">
    <location>
        <begin position="20"/>
        <end position="39"/>
    </location>
</feature>
<dbReference type="GO" id="GO:0009055">
    <property type="term" value="F:electron transfer activity"/>
    <property type="evidence" value="ECO:0007669"/>
    <property type="project" value="TreeGrafter"/>
</dbReference>
<accession>A0A2V2A615</accession>
<dbReference type="InterPro" id="IPR006869">
    <property type="entry name" value="DUF547"/>
</dbReference>
<dbReference type="GO" id="GO:0045454">
    <property type="term" value="P:cell redox homeostasis"/>
    <property type="evidence" value="ECO:0007669"/>
    <property type="project" value="TreeGrafter"/>
</dbReference>
<gene>
    <name evidence="3" type="ORF">C8D84_10142</name>
</gene>
<keyword evidence="1" id="KW-1133">Transmembrane helix</keyword>
<organism evidence="3 4">
    <name type="scientific">Psychrobacter immobilis</name>
    <dbReference type="NCBI Taxonomy" id="498"/>
    <lineage>
        <taxon>Bacteria</taxon>
        <taxon>Pseudomonadati</taxon>
        <taxon>Pseudomonadota</taxon>
        <taxon>Gammaproteobacteria</taxon>
        <taxon>Moraxellales</taxon>
        <taxon>Moraxellaceae</taxon>
        <taxon>Psychrobacter</taxon>
    </lineage>
</organism>
<protein>
    <submittedName>
        <fullName evidence="3">Uncharacterized protein DUF547</fullName>
    </submittedName>
</protein>
<evidence type="ECO:0000313" key="3">
    <source>
        <dbReference type="EMBL" id="PWK15100.1"/>
    </source>
</evidence>
<dbReference type="PANTHER" id="PTHR34386:SF1">
    <property type="entry name" value="GLUTAREDOXIN-LIKE PROTEIN NRDH"/>
    <property type="match status" value="1"/>
</dbReference>
<dbReference type="GeneID" id="60253818"/>
<dbReference type="RefSeq" id="WP_109589176.1">
    <property type="nucleotide sequence ID" value="NZ_CAJGZY010000001.1"/>
</dbReference>
<evidence type="ECO:0000313" key="4">
    <source>
        <dbReference type="Proteomes" id="UP000245655"/>
    </source>
</evidence>
<comment type="caution">
    <text evidence="3">The sequence shown here is derived from an EMBL/GenBank/DDBJ whole genome shotgun (WGS) entry which is preliminary data.</text>
</comment>
<sequence>MSVFNSTRLNSKSLFLSSGLLIKTAVTTSILLASMASYADFNHSTWDSLLNKNVTMTNGGKASVVNYNGMKADQSKLDSYMAATSKVSQSEFNGWRKDEQLAFLINVYNAGTVELVLTKYPNIKSIKDIGGIFGSPWKQDFVTLLGKKRSLDDIEHNLIRGSKRYNEPRIHFAVNCASIGCPALLNDAFTSSKLDKQLEQVTSKFLADSSRNRLKGNTLEISPIFKWYKEDFETNWRSTNDLEGFLARYSSSLGLSKSQTAELKAGKVKIGYTDYNWSLNNK</sequence>
<dbReference type="PANTHER" id="PTHR34386">
    <property type="entry name" value="GLUTAREDOXIN"/>
    <property type="match status" value="1"/>
</dbReference>
<dbReference type="EMBL" id="QGGM01000001">
    <property type="protein sequence ID" value="PWK15100.1"/>
    <property type="molecule type" value="Genomic_DNA"/>
</dbReference>
<dbReference type="AlphaFoldDB" id="A0A2V2A615"/>
<keyword evidence="4" id="KW-1185">Reference proteome</keyword>
<evidence type="ECO:0000259" key="2">
    <source>
        <dbReference type="Pfam" id="PF04784"/>
    </source>
</evidence>
<feature type="domain" description="DUF547" evidence="2">
    <location>
        <begin position="93"/>
        <end position="206"/>
    </location>
</feature>
<dbReference type="InterPro" id="IPR051548">
    <property type="entry name" value="Grx-like_ET"/>
</dbReference>
<keyword evidence="1" id="KW-0472">Membrane</keyword>
<evidence type="ECO:0000256" key="1">
    <source>
        <dbReference type="SAM" id="Phobius"/>
    </source>
</evidence>
<proteinExistence type="predicted"/>
<dbReference type="Proteomes" id="UP000245655">
    <property type="component" value="Unassembled WGS sequence"/>
</dbReference>
<reference evidence="3 4" key="1">
    <citation type="submission" date="2018-05" db="EMBL/GenBank/DDBJ databases">
        <title>Genomic Encyclopedia of Type Strains, Phase IV (KMG-IV): sequencing the most valuable type-strain genomes for metagenomic binning, comparative biology and taxonomic classification.</title>
        <authorList>
            <person name="Goeker M."/>
        </authorList>
    </citation>
    <scope>NUCLEOTIDE SEQUENCE [LARGE SCALE GENOMIC DNA]</scope>
    <source>
        <strain evidence="3 4">DSM 7229</strain>
    </source>
</reference>
<dbReference type="Pfam" id="PF04784">
    <property type="entry name" value="DUF547"/>
    <property type="match status" value="1"/>
</dbReference>